<name>A0A9N9J471_9GLOM</name>
<reference evidence="1" key="1">
    <citation type="submission" date="2021-06" db="EMBL/GenBank/DDBJ databases">
        <authorList>
            <person name="Kallberg Y."/>
            <person name="Tangrot J."/>
            <person name="Rosling A."/>
        </authorList>
    </citation>
    <scope>NUCLEOTIDE SEQUENCE</scope>
    <source>
        <strain evidence="1">CL551</strain>
    </source>
</reference>
<dbReference type="Proteomes" id="UP000789342">
    <property type="component" value="Unassembled WGS sequence"/>
</dbReference>
<feature type="non-terminal residue" evidence="1">
    <location>
        <position position="1"/>
    </location>
</feature>
<gene>
    <name evidence="1" type="ORF">AMORRO_LOCUS15967</name>
</gene>
<organism evidence="1 2">
    <name type="scientific">Acaulospora morrowiae</name>
    <dbReference type="NCBI Taxonomy" id="94023"/>
    <lineage>
        <taxon>Eukaryota</taxon>
        <taxon>Fungi</taxon>
        <taxon>Fungi incertae sedis</taxon>
        <taxon>Mucoromycota</taxon>
        <taxon>Glomeromycotina</taxon>
        <taxon>Glomeromycetes</taxon>
        <taxon>Diversisporales</taxon>
        <taxon>Acaulosporaceae</taxon>
        <taxon>Acaulospora</taxon>
    </lineage>
</organism>
<protein>
    <submittedName>
        <fullName evidence="1">8775_t:CDS:1</fullName>
    </submittedName>
</protein>
<comment type="caution">
    <text evidence="1">The sequence shown here is derived from an EMBL/GenBank/DDBJ whole genome shotgun (WGS) entry which is preliminary data.</text>
</comment>
<keyword evidence="2" id="KW-1185">Reference proteome</keyword>
<evidence type="ECO:0000313" key="1">
    <source>
        <dbReference type="EMBL" id="CAG8761597.1"/>
    </source>
</evidence>
<proteinExistence type="predicted"/>
<dbReference type="EMBL" id="CAJVPV010041145">
    <property type="protein sequence ID" value="CAG8761597.1"/>
    <property type="molecule type" value="Genomic_DNA"/>
</dbReference>
<sequence length="113" mass="12653">SAVSCILSVALGYYAYATHEKFNRTIIYLKSIEPILASAKAAAERVDKWIENVAEASVASNTNRNESSNSSDQARLFLNDHHLKGRKMILKRIFDAIAIINADLRRSFILLDN</sequence>
<evidence type="ECO:0000313" key="2">
    <source>
        <dbReference type="Proteomes" id="UP000789342"/>
    </source>
</evidence>
<accession>A0A9N9J471</accession>
<dbReference type="AlphaFoldDB" id="A0A9N9J471"/>